<accession>A0AA36CG61</accession>
<sequence>MEQHPGMNFQNQGGGPMRQVRPGLRLDQLGDRPMPLHHEMHEVGQRPRVSRNRTTSGEFFGIFSLSPLILIHFWGLSPLIHVIHRFLFVIIVRANSGVE</sequence>
<evidence type="ECO:0000313" key="3">
    <source>
        <dbReference type="EMBL" id="CAJ0567798.1"/>
    </source>
</evidence>
<keyword evidence="2" id="KW-0812">Transmembrane</keyword>
<evidence type="ECO:0000256" key="1">
    <source>
        <dbReference type="SAM" id="MobiDB-lite"/>
    </source>
</evidence>
<keyword evidence="2" id="KW-0472">Membrane</keyword>
<feature type="transmembrane region" description="Helical" evidence="2">
    <location>
        <begin position="59"/>
        <end position="83"/>
    </location>
</feature>
<organism evidence="3 4">
    <name type="scientific">Mesorhabditis spiculigera</name>
    <dbReference type="NCBI Taxonomy" id="96644"/>
    <lineage>
        <taxon>Eukaryota</taxon>
        <taxon>Metazoa</taxon>
        <taxon>Ecdysozoa</taxon>
        <taxon>Nematoda</taxon>
        <taxon>Chromadorea</taxon>
        <taxon>Rhabditida</taxon>
        <taxon>Rhabditina</taxon>
        <taxon>Rhabditomorpha</taxon>
        <taxon>Rhabditoidea</taxon>
        <taxon>Rhabditidae</taxon>
        <taxon>Mesorhabditinae</taxon>
        <taxon>Mesorhabditis</taxon>
    </lineage>
</organism>
<dbReference type="AlphaFoldDB" id="A0AA36CG61"/>
<reference evidence="3" key="1">
    <citation type="submission" date="2023-06" db="EMBL/GenBank/DDBJ databases">
        <authorList>
            <person name="Delattre M."/>
        </authorList>
    </citation>
    <scope>NUCLEOTIDE SEQUENCE</scope>
    <source>
        <strain evidence="3">AF72</strain>
    </source>
</reference>
<name>A0AA36CG61_9BILA</name>
<keyword evidence="2" id="KW-1133">Transmembrane helix</keyword>
<dbReference type="Proteomes" id="UP001177023">
    <property type="component" value="Unassembled WGS sequence"/>
</dbReference>
<feature type="non-terminal residue" evidence="3">
    <location>
        <position position="1"/>
    </location>
</feature>
<proteinExistence type="predicted"/>
<evidence type="ECO:0000256" key="2">
    <source>
        <dbReference type="SAM" id="Phobius"/>
    </source>
</evidence>
<comment type="caution">
    <text evidence="3">The sequence shown here is derived from an EMBL/GenBank/DDBJ whole genome shotgun (WGS) entry which is preliminary data.</text>
</comment>
<keyword evidence="4" id="KW-1185">Reference proteome</keyword>
<evidence type="ECO:0000313" key="4">
    <source>
        <dbReference type="Proteomes" id="UP001177023"/>
    </source>
</evidence>
<dbReference type="EMBL" id="CATQJA010001570">
    <property type="protein sequence ID" value="CAJ0567798.1"/>
    <property type="molecule type" value="Genomic_DNA"/>
</dbReference>
<gene>
    <name evidence="3" type="ORF">MSPICULIGERA_LOCUS6335</name>
</gene>
<protein>
    <submittedName>
        <fullName evidence="3">Uncharacterized protein</fullName>
    </submittedName>
</protein>
<feature type="region of interest" description="Disordered" evidence="1">
    <location>
        <begin position="1"/>
        <end position="22"/>
    </location>
</feature>